<evidence type="ECO:0000256" key="3">
    <source>
        <dbReference type="ARBA" id="ARBA00022490"/>
    </source>
</evidence>
<keyword evidence="7 12" id="KW-0067">ATP-binding</keyword>
<dbReference type="NCBIfam" id="TIGR01085">
    <property type="entry name" value="murE"/>
    <property type="match status" value="1"/>
</dbReference>
<accession>A0ABY8IY29</accession>
<feature type="binding site" evidence="12">
    <location>
        <position position="190"/>
    </location>
    <ligand>
        <name>UDP-N-acetyl-alpha-D-muramoyl-L-alanyl-D-glutamate</name>
        <dbReference type="ChEBI" id="CHEBI:83900"/>
    </ligand>
</feature>
<keyword evidence="10 12" id="KW-0131">Cell cycle</keyword>
<keyword evidence="12" id="KW-0460">Magnesium</keyword>
<dbReference type="Pfam" id="PF01225">
    <property type="entry name" value="Mur_ligase"/>
    <property type="match status" value="1"/>
</dbReference>
<evidence type="ECO:0000256" key="12">
    <source>
        <dbReference type="HAMAP-Rule" id="MF_00208"/>
    </source>
</evidence>
<comment type="subcellular location">
    <subcellularLocation>
        <location evidence="12 13">Cytoplasm</location>
    </subcellularLocation>
</comment>
<dbReference type="InterPro" id="IPR018109">
    <property type="entry name" value="Folylpolyglutamate_synth_CS"/>
</dbReference>
<name>A0ABY8IY29_9BACI</name>
<dbReference type="PANTHER" id="PTHR23135">
    <property type="entry name" value="MUR LIGASE FAMILY MEMBER"/>
    <property type="match status" value="1"/>
</dbReference>
<dbReference type="SUPFAM" id="SSF53623">
    <property type="entry name" value="MurD-like peptide ligases, catalytic domain"/>
    <property type="match status" value="1"/>
</dbReference>
<feature type="binding site" evidence="12">
    <location>
        <position position="32"/>
    </location>
    <ligand>
        <name>UDP-N-acetyl-alpha-D-muramoyl-L-alanyl-D-glutamate</name>
        <dbReference type="ChEBI" id="CHEBI:83900"/>
    </ligand>
</feature>
<dbReference type="InterPro" id="IPR013221">
    <property type="entry name" value="Mur_ligase_cen"/>
</dbReference>
<feature type="binding site" evidence="12">
    <location>
        <begin position="163"/>
        <end position="164"/>
    </location>
    <ligand>
        <name>UDP-N-acetyl-alpha-D-muramoyl-L-alanyl-D-glutamate</name>
        <dbReference type="ChEBI" id="CHEBI:83900"/>
    </ligand>
</feature>
<dbReference type="SUPFAM" id="SSF63418">
    <property type="entry name" value="MurE/MurF N-terminal domain"/>
    <property type="match status" value="1"/>
</dbReference>
<dbReference type="RefSeq" id="WP_283077117.1">
    <property type="nucleotide sequence ID" value="NZ_CP121671.1"/>
</dbReference>
<keyword evidence="3 12" id="KW-0963">Cytoplasm</keyword>
<keyword evidence="6 12" id="KW-0547">Nucleotide-binding</keyword>
<evidence type="ECO:0000256" key="2">
    <source>
        <dbReference type="ARBA" id="ARBA00005898"/>
    </source>
</evidence>
<keyword evidence="4 12" id="KW-0436">Ligase</keyword>
<feature type="binding site" evidence="12">
    <location>
        <position position="198"/>
    </location>
    <ligand>
        <name>UDP-N-acetyl-alpha-D-muramoyl-L-alanyl-D-glutamate</name>
        <dbReference type="ChEBI" id="CHEBI:83900"/>
    </ligand>
</feature>
<sequence>MTITPLHFPECLGKCTITGPSLQQVSSIVYDSREATNGSVFICIKGEHHDGHLFIEQALGRGAKAIVGTDSKHLNRYTPYDNDVSFITVHDSKEALARLSTAFYNSPADQLSTVGITGTNGKTTVTSYIYSMLNALSFRTGSIGTAGIWTDQKKTKFKQTVPTTPEAPDIHHVLNHFQENGVQGALLESTSIALDQKRLGGIEFNVAVHTNLTPEHLEFHKTMDDYRKAKMKLFKQAGKAIVNLDDKGMAQGIIDTFDGALVTYSVTAMADFEATEIHFSDKGTFFNLHALGSIYKVEAPIYGKYNVSNLLAAVASCYQLGFSLKEVLSVISKVKSPEGRFQIVDNHAPYQIVLDYAHTPDALSHVLQAVKEIPYKKLIVMITGVGLRDPRKRPLMAREVEGLADEIVVSVDQPGFADREVVVNDVLKGFAETYTNHIHSRLYREQAIHHAFDLAESGDLVLLTGIGFGGYQIIGDEKVPYSEFEVIDQYFSSKKTTLKEPV</sequence>
<dbReference type="Pfam" id="PF02875">
    <property type="entry name" value="Mur_ligase_C"/>
    <property type="match status" value="1"/>
</dbReference>
<comment type="pathway">
    <text evidence="1 12 13">Cell wall biogenesis; peptidoglycan biosynthesis.</text>
</comment>
<evidence type="ECO:0000256" key="10">
    <source>
        <dbReference type="ARBA" id="ARBA00023306"/>
    </source>
</evidence>
<evidence type="ECO:0000313" key="17">
    <source>
        <dbReference type="EMBL" id="WFT75148.1"/>
    </source>
</evidence>
<evidence type="ECO:0000256" key="13">
    <source>
        <dbReference type="RuleBase" id="RU004135"/>
    </source>
</evidence>
<evidence type="ECO:0000256" key="6">
    <source>
        <dbReference type="ARBA" id="ARBA00022741"/>
    </source>
</evidence>
<keyword evidence="11 12" id="KW-0961">Cell wall biogenesis/degradation</keyword>
<evidence type="ECO:0000256" key="4">
    <source>
        <dbReference type="ARBA" id="ARBA00022598"/>
    </source>
</evidence>
<evidence type="ECO:0000259" key="16">
    <source>
        <dbReference type="Pfam" id="PF08245"/>
    </source>
</evidence>
<dbReference type="InterPro" id="IPR000713">
    <property type="entry name" value="Mur_ligase_N"/>
</dbReference>
<dbReference type="PANTHER" id="PTHR23135:SF4">
    <property type="entry name" value="UDP-N-ACETYLMURAMOYL-L-ALANYL-D-GLUTAMATE--2,6-DIAMINOPIMELATE LIGASE MURE HOMOLOG, CHLOROPLASTIC"/>
    <property type="match status" value="1"/>
</dbReference>
<reference evidence="17 18" key="1">
    <citation type="submission" date="2023-04" db="EMBL/GenBank/DDBJ databases">
        <title>Genome sequence of Halobacillus naozhouensis KACC 21980.</title>
        <authorList>
            <person name="Kim S."/>
            <person name="Heo J."/>
            <person name="Kwon S.-W."/>
        </authorList>
    </citation>
    <scope>NUCLEOTIDE SEQUENCE [LARGE SCALE GENOMIC DNA]</scope>
    <source>
        <strain evidence="17 18">KCTC 13234</strain>
    </source>
</reference>
<dbReference type="NCBIfam" id="NF001126">
    <property type="entry name" value="PRK00139.1-4"/>
    <property type="match status" value="1"/>
</dbReference>
<comment type="function">
    <text evidence="12">Catalyzes the addition of an amino acid to the nucleotide precursor UDP-N-acetylmuramoyl-L-alanyl-D-glutamate (UMAG) in the biosynthesis of bacterial cell-wall peptidoglycan.</text>
</comment>
<evidence type="ECO:0000256" key="8">
    <source>
        <dbReference type="ARBA" id="ARBA00022960"/>
    </source>
</evidence>
<evidence type="ECO:0000256" key="9">
    <source>
        <dbReference type="ARBA" id="ARBA00022984"/>
    </source>
</evidence>
<dbReference type="Proteomes" id="UP001221597">
    <property type="component" value="Chromosome"/>
</dbReference>
<feature type="domain" description="Mur ligase central" evidence="16">
    <location>
        <begin position="116"/>
        <end position="316"/>
    </location>
</feature>
<feature type="modified residue" description="N6-carboxylysine" evidence="12">
    <location>
        <position position="230"/>
    </location>
</feature>
<comment type="similarity">
    <text evidence="2 12">Belongs to the MurCDEF family. MurE subfamily.</text>
</comment>
<comment type="PTM">
    <text evidence="12">Carboxylation is probably crucial for Mg(2+) binding and, consequently, for the gamma-phosphate positioning of ATP.</text>
</comment>
<dbReference type="Gene3D" id="3.90.190.20">
    <property type="entry name" value="Mur ligase, C-terminal domain"/>
    <property type="match status" value="1"/>
</dbReference>
<comment type="caution">
    <text evidence="12">Lacks conserved residue(s) required for the propagation of feature annotation.</text>
</comment>
<evidence type="ECO:0000256" key="1">
    <source>
        <dbReference type="ARBA" id="ARBA00004752"/>
    </source>
</evidence>
<evidence type="ECO:0000313" key="18">
    <source>
        <dbReference type="Proteomes" id="UP001221597"/>
    </source>
</evidence>
<dbReference type="InterPro" id="IPR005761">
    <property type="entry name" value="UDP-N-AcMur-Glu-dNH2Pim_ligase"/>
</dbReference>
<evidence type="ECO:0000256" key="11">
    <source>
        <dbReference type="ARBA" id="ARBA00023316"/>
    </source>
</evidence>
<keyword evidence="18" id="KW-1185">Reference proteome</keyword>
<feature type="binding site" evidence="12">
    <location>
        <begin position="118"/>
        <end position="124"/>
    </location>
    <ligand>
        <name>ATP</name>
        <dbReference type="ChEBI" id="CHEBI:30616"/>
    </ligand>
</feature>
<feature type="domain" description="Mur ligase C-terminal" evidence="15">
    <location>
        <begin position="339"/>
        <end position="465"/>
    </location>
</feature>
<evidence type="ECO:0000256" key="7">
    <source>
        <dbReference type="ARBA" id="ARBA00022840"/>
    </source>
</evidence>
<evidence type="ECO:0000259" key="15">
    <source>
        <dbReference type="Pfam" id="PF02875"/>
    </source>
</evidence>
<dbReference type="Gene3D" id="3.40.1390.10">
    <property type="entry name" value="MurE/MurF, N-terminal domain"/>
    <property type="match status" value="1"/>
</dbReference>
<feature type="binding site" evidence="12">
    <location>
        <position position="196"/>
    </location>
    <ligand>
        <name>UDP-N-acetyl-alpha-D-muramoyl-L-alanyl-D-glutamate</name>
        <dbReference type="ChEBI" id="CHEBI:83900"/>
    </ligand>
</feature>
<keyword evidence="9 12" id="KW-0573">Peptidoglycan synthesis</keyword>
<dbReference type="InterPro" id="IPR004101">
    <property type="entry name" value="Mur_ligase_C"/>
</dbReference>
<dbReference type="InterPro" id="IPR036565">
    <property type="entry name" value="Mur-like_cat_sf"/>
</dbReference>
<proteinExistence type="inferred from homology"/>
<feature type="domain" description="Mur ligase N-terminal catalytic" evidence="14">
    <location>
        <begin position="25"/>
        <end position="104"/>
    </location>
</feature>
<protein>
    <recommendedName>
        <fullName evidence="12">UDP-N-acetylmuramyl-tripeptide synthetase</fullName>
        <ecNumber evidence="12">6.3.2.-</ecNumber>
    </recommendedName>
    <alternativeName>
        <fullName evidence="12">UDP-MurNAc-tripeptide synthetase</fullName>
    </alternativeName>
</protein>
<dbReference type="SUPFAM" id="SSF53244">
    <property type="entry name" value="MurD-like peptide ligases, peptide-binding domain"/>
    <property type="match status" value="1"/>
</dbReference>
<dbReference type="PROSITE" id="PS01011">
    <property type="entry name" value="FOLYLPOLYGLU_SYNT_1"/>
    <property type="match status" value="1"/>
</dbReference>
<evidence type="ECO:0000259" key="14">
    <source>
        <dbReference type="Pfam" id="PF01225"/>
    </source>
</evidence>
<gene>
    <name evidence="12" type="primary">murE</name>
    <name evidence="17" type="ORF">P9989_01695</name>
</gene>
<dbReference type="EMBL" id="CP121671">
    <property type="protein sequence ID" value="WFT75148.1"/>
    <property type="molecule type" value="Genomic_DNA"/>
</dbReference>
<comment type="cofactor">
    <cofactor evidence="12">
        <name>Mg(2+)</name>
        <dbReference type="ChEBI" id="CHEBI:18420"/>
    </cofactor>
</comment>
<keyword evidence="5 12" id="KW-0132">Cell division</keyword>
<dbReference type="Pfam" id="PF08245">
    <property type="entry name" value="Mur_ligase_M"/>
    <property type="match status" value="1"/>
</dbReference>
<dbReference type="InterPro" id="IPR036615">
    <property type="entry name" value="Mur_ligase_C_dom_sf"/>
</dbReference>
<dbReference type="InterPro" id="IPR035911">
    <property type="entry name" value="MurE/MurF_N"/>
</dbReference>
<keyword evidence="8 12" id="KW-0133">Cell shape</keyword>
<evidence type="ECO:0000256" key="5">
    <source>
        <dbReference type="ARBA" id="ARBA00022618"/>
    </source>
</evidence>
<dbReference type="HAMAP" id="MF_00208">
    <property type="entry name" value="MurE"/>
    <property type="match status" value="1"/>
</dbReference>
<organism evidence="17 18">
    <name type="scientific">Halobacillus naozhouensis</name>
    <dbReference type="NCBI Taxonomy" id="554880"/>
    <lineage>
        <taxon>Bacteria</taxon>
        <taxon>Bacillati</taxon>
        <taxon>Bacillota</taxon>
        <taxon>Bacilli</taxon>
        <taxon>Bacillales</taxon>
        <taxon>Bacillaceae</taxon>
        <taxon>Halobacillus</taxon>
    </lineage>
</organism>
<dbReference type="EC" id="6.3.2.-" evidence="12"/>
<dbReference type="GO" id="GO:0008765">
    <property type="term" value="F:UDP-N-acetylmuramoylalanyl-D-glutamate-2,6-diaminopimelate ligase activity"/>
    <property type="evidence" value="ECO:0007669"/>
    <property type="project" value="UniProtKB-EC"/>
</dbReference>
<dbReference type="Gene3D" id="3.40.1190.10">
    <property type="entry name" value="Mur-like, catalytic domain"/>
    <property type="match status" value="1"/>
</dbReference>